<proteinExistence type="predicted"/>
<feature type="region of interest" description="Disordered" evidence="1">
    <location>
        <begin position="110"/>
        <end position="129"/>
    </location>
</feature>
<feature type="compositionally biased region" description="Polar residues" evidence="1">
    <location>
        <begin position="110"/>
        <end position="128"/>
    </location>
</feature>
<evidence type="ECO:0000256" key="1">
    <source>
        <dbReference type="SAM" id="MobiDB-lite"/>
    </source>
</evidence>
<accession>A0ABQ0M7Y9</accession>
<keyword evidence="2" id="KW-1133">Transmembrane helix</keyword>
<gene>
    <name evidence="3" type="ORF">MCHLO_15515</name>
</gene>
<evidence type="ECO:0000313" key="4">
    <source>
        <dbReference type="Proteomes" id="UP000815677"/>
    </source>
</evidence>
<name>A0ABQ0M7Y9_MYCCL</name>
<protein>
    <recommendedName>
        <fullName evidence="5">WW domain-containing protein</fullName>
    </recommendedName>
</protein>
<evidence type="ECO:0008006" key="5">
    <source>
        <dbReference type="Google" id="ProtNLM"/>
    </source>
</evidence>
<feature type="transmembrane region" description="Helical" evidence="2">
    <location>
        <begin position="456"/>
        <end position="475"/>
    </location>
</feature>
<reference evidence="3" key="1">
    <citation type="submission" date="2014-09" db="EMBL/GenBank/DDBJ databases">
        <title>Genome sequence of the luminous mushroom Mycena chlorophos for searching fungal bioluminescence genes.</title>
        <authorList>
            <person name="Tanaka Y."/>
            <person name="Kasuga D."/>
            <person name="Oba Y."/>
            <person name="Hase S."/>
            <person name="Sato K."/>
            <person name="Oba Y."/>
            <person name="Sakakibara Y."/>
        </authorList>
    </citation>
    <scope>NUCLEOTIDE SEQUENCE</scope>
</reference>
<organism evidence="3 4">
    <name type="scientific">Mycena chlorophos</name>
    <name type="common">Agaric fungus</name>
    <name type="synonym">Agaricus chlorophos</name>
    <dbReference type="NCBI Taxonomy" id="658473"/>
    <lineage>
        <taxon>Eukaryota</taxon>
        <taxon>Fungi</taxon>
        <taxon>Dikarya</taxon>
        <taxon>Basidiomycota</taxon>
        <taxon>Agaricomycotina</taxon>
        <taxon>Agaricomycetes</taxon>
        <taxon>Agaricomycetidae</taxon>
        <taxon>Agaricales</taxon>
        <taxon>Marasmiineae</taxon>
        <taxon>Mycenaceae</taxon>
        <taxon>Mycena</taxon>
    </lineage>
</organism>
<sequence length="585" mass="66266">MVIFARVHTAPQRADLEAVPTLRAQIWNLASNRQKGGKLTAPASISFSEKAVNIWRMHDRDIALGIKSGKLNFTLTDRPSVPLPVAADSLRFDPMAVQLTKSQVPEMEVLSSSTAPQGALRPTTSNDTGRYEKTGIAEPSSMMFSSAAFTRLRMPEPEYLPQEWSAHIHPEGQIYFARAGAPRVVTEAYMYRKDVLDSVLSWVKKIEDVASQNGFPVSQHVELFLKLEDDDDCAYYFVDHSTRAQTWMEDIDTEDLGLPAVVSMSQLNLICEELYWSHVEHFPMHLGALPVATIDSLICVFTHAMCDQMTSRVSTFPYSKQECESFLSLLKNAREHSSDGNIICTVARLWSLICRNRYLTFYGQELARLSRDQAVLYDPATKHEWISTVAARVSFQTSSRYLQRLNDVFVDRIVYAEHWGTLLTGCLRDWRSTSYEAFFGVMLHIFFFLVPSWSPWAVGSAALFGASIFSSMLLVHRFEPMQEFCASQAMEYLDTIESPTFRFQFVALVFALPRTFFLWASLLLLANSIFMLSGFFGLYSAAALAVAALVVLLGFQWTTSEVFNLRLERFRARFLARKVVEDTMV</sequence>
<evidence type="ECO:0000313" key="3">
    <source>
        <dbReference type="EMBL" id="GAT59184.1"/>
    </source>
</evidence>
<keyword evidence="2" id="KW-0812">Transmembrane</keyword>
<evidence type="ECO:0000256" key="2">
    <source>
        <dbReference type="SAM" id="Phobius"/>
    </source>
</evidence>
<feature type="transmembrane region" description="Helical" evidence="2">
    <location>
        <begin position="536"/>
        <end position="557"/>
    </location>
</feature>
<dbReference type="EMBL" id="DF849829">
    <property type="protein sequence ID" value="GAT59184.1"/>
    <property type="molecule type" value="Genomic_DNA"/>
</dbReference>
<keyword evidence="2" id="KW-0472">Membrane</keyword>
<keyword evidence="4" id="KW-1185">Reference proteome</keyword>
<feature type="transmembrane region" description="Helical" evidence="2">
    <location>
        <begin position="505"/>
        <end position="530"/>
    </location>
</feature>
<dbReference type="Proteomes" id="UP000815677">
    <property type="component" value="Unassembled WGS sequence"/>
</dbReference>